<dbReference type="Gene3D" id="3.40.50.880">
    <property type="match status" value="1"/>
</dbReference>
<dbReference type="EMBL" id="LWMU01000045">
    <property type="protein sequence ID" value="KZX13788.1"/>
    <property type="molecule type" value="Genomic_DNA"/>
</dbReference>
<evidence type="ECO:0000256" key="3">
    <source>
        <dbReference type="ARBA" id="ARBA00022598"/>
    </source>
</evidence>
<keyword evidence="4 8" id="KW-0547">Nucleotide-binding</keyword>
<proteinExistence type="inferred from homology"/>
<comment type="catalytic activity">
    <reaction evidence="8">
        <text>Ni-sirohydrochlorin + 2 L-glutamine + 2 ATP + 2 H2O = Ni-sirohydrochlorin a,c-diamide + 2 L-glutamate + 2 ADP + 2 phosphate + 2 H(+)</text>
        <dbReference type="Rhea" id="RHEA:52896"/>
        <dbReference type="ChEBI" id="CHEBI:15377"/>
        <dbReference type="ChEBI" id="CHEBI:15378"/>
        <dbReference type="ChEBI" id="CHEBI:29985"/>
        <dbReference type="ChEBI" id="CHEBI:30616"/>
        <dbReference type="ChEBI" id="CHEBI:43474"/>
        <dbReference type="ChEBI" id="CHEBI:58359"/>
        <dbReference type="ChEBI" id="CHEBI:136841"/>
        <dbReference type="ChEBI" id="CHEBI:136887"/>
        <dbReference type="ChEBI" id="CHEBI:456216"/>
        <dbReference type="EC" id="6.3.5.12"/>
    </reaction>
</comment>
<comment type="domain">
    <text evidence="8">Comprises of two domains. The C-terminal domain contains the binding site for glutamine and catalyzes the hydrolysis of this substrate to glutamate and ammonia. The N-terminal domain is anticipated to bind ATP, and cobyrinate or Ni-sirohydrochlorin, and catalyzes the ultimate synthesis of the diamide product. The ammonia produced via the glutaminase domain is probably translocated to the adjacent domain via a molecular tunnel, where it reacts with an activated intermediate.</text>
</comment>
<evidence type="ECO:0000256" key="7">
    <source>
        <dbReference type="ARBA" id="ARBA00022962"/>
    </source>
</evidence>
<dbReference type="InterPro" id="IPR002586">
    <property type="entry name" value="CobQ/CobB/MinD/ParA_Nub-bd_dom"/>
</dbReference>
<sequence length="451" mass="50448">MRIILAGTGSSVGKTTIATGIMKALSDKFNVQPFKVGPDYIDPSYHTLATGNVSRNLDSFFMIPGQVRDSYLKAMKSKDIAIIEGVRGLYEGIDSVNDVGSTASIAKSLEAPVILIIDSRSLVKSAAALVLGFKQLDPKINIAGVILNKLKNKNHYLKTKKSIEDITNTEVIGGIIRDKSLSIEQRHLGLVPAVERENSLKFIDLWSNIIKKSIDLDRLVEIAKSSPKIKSNIVPIWNKLNRQKVKIGVAFDEVFNFYYKENIESLEANNVKIEYFSPLKDENLPDVDGLYIGGGYPELFSKQLHENKNIRHQIKEFHLENRPIFAECGGLMYLMNSIHDDKMINIYPYKAILTDRVQALKYTIAEVTKDNIISKKGEKFNGHEFHYSKVIVDKTNIKHDLAFNILRGKGSYNHQDGFIEKNTLASYVHTHVAAMPNFGGNLAISSYENGG</sequence>
<evidence type="ECO:0000256" key="4">
    <source>
        <dbReference type="ARBA" id="ARBA00022741"/>
    </source>
</evidence>
<evidence type="ECO:0000313" key="12">
    <source>
        <dbReference type="Proteomes" id="UP000077428"/>
    </source>
</evidence>
<keyword evidence="12" id="KW-1185">Reference proteome</keyword>
<keyword evidence="5 8" id="KW-0067">ATP-binding</keyword>
<evidence type="ECO:0000256" key="2">
    <source>
        <dbReference type="ARBA" id="ARBA00022573"/>
    </source>
</evidence>
<evidence type="ECO:0000256" key="1">
    <source>
        <dbReference type="ARBA" id="ARBA00001946"/>
    </source>
</evidence>
<keyword evidence="7 8" id="KW-0315">Glutamine amidotransferase</keyword>
<dbReference type="GO" id="GO:0015948">
    <property type="term" value="P:methanogenesis"/>
    <property type="evidence" value="ECO:0007669"/>
    <property type="project" value="UniProtKB-KW"/>
</dbReference>
<comment type="function">
    <text evidence="8">Catalyzes the ATP-dependent amidation of the two carboxylate groups at positions a and c of cobyrinate, using either L-glutamine or ammonia as the nitrogen source. Involved in the biosynthesis of the unique nickel-containing tetrapyrrole coenzyme F430, the prosthetic group of methyl-coenzyme M reductase (MCR), which plays a key role in methanogenesis and anaerobic methane oxidation. Catalyzes the ATP-dependent amidation of the two carboxylate groups at positions a and c of Ni-sirohydrochlorin, using L-glutamine or ammonia as the nitrogen source.</text>
</comment>
<feature type="domain" description="CobQ/CobB/MinD/ParA nucleotide binding" evidence="9">
    <location>
        <begin position="3"/>
        <end position="184"/>
    </location>
</feature>
<dbReference type="RefSeq" id="WP_063720150.1">
    <property type="nucleotide sequence ID" value="NZ_LT985085.1"/>
</dbReference>
<dbReference type="Gene3D" id="3.40.50.300">
    <property type="entry name" value="P-loop containing nucleotide triphosphate hydrolases"/>
    <property type="match status" value="1"/>
</dbReference>
<evidence type="ECO:0000256" key="8">
    <source>
        <dbReference type="HAMAP-Rule" id="MF_00027"/>
    </source>
</evidence>
<keyword evidence="2 8" id="KW-0169">Cobalamin biosynthesis</keyword>
<comment type="catalytic activity">
    <reaction evidence="8">
        <text>cob(II)yrinate + 2 L-glutamine + 2 ATP + 2 H2O = cob(II)yrinate a,c diamide + 2 L-glutamate + 2 ADP + 2 phosphate + 2 H(+)</text>
        <dbReference type="Rhea" id="RHEA:26289"/>
        <dbReference type="ChEBI" id="CHEBI:15377"/>
        <dbReference type="ChEBI" id="CHEBI:15378"/>
        <dbReference type="ChEBI" id="CHEBI:29985"/>
        <dbReference type="ChEBI" id="CHEBI:30616"/>
        <dbReference type="ChEBI" id="CHEBI:43474"/>
        <dbReference type="ChEBI" id="CHEBI:58359"/>
        <dbReference type="ChEBI" id="CHEBI:58537"/>
        <dbReference type="ChEBI" id="CHEBI:58894"/>
        <dbReference type="ChEBI" id="CHEBI:456216"/>
        <dbReference type="EC" id="6.3.5.11"/>
    </reaction>
</comment>
<feature type="domain" description="CobB/CobQ-like glutamine amidotransferase" evidence="10">
    <location>
        <begin position="246"/>
        <end position="433"/>
    </location>
</feature>
<keyword evidence="3 8" id="KW-0436">Ligase</keyword>
<dbReference type="HAMAP" id="MF_00027">
    <property type="entry name" value="CobB_CbiA"/>
    <property type="match status" value="1"/>
</dbReference>
<feature type="site" description="Increases nucleophilicity of active site Cys" evidence="8">
    <location>
        <position position="429"/>
    </location>
</feature>
<dbReference type="SUPFAM" id="SSF52317">
    <property type="entry name" value="Class I glutamine amidotransferase-like"/>
    <property type="match status" value="1"/>
</dbReference>
<comment type="similarity">
    <text evidence="8">Belongs to the CobB/CbiA family.</text>
</comment>
<dbReference type="EC" id="6.3.5.12" evidence="8"/>
<evidence type="ECO:0000259" key="9">
    <source>
        <dbReference type="Pfam" id="PF01656"/>
    </source>
</evidence>
<dbReference type="CDD" id="cd05388">
    <property type="entry name" value="CobB_N"/>
    <property type="match status" value="1"/>
</dbReference>
<feature type="active site" description="Nucleophile" evidence="8">
    <location>
        <position position="328"/>
    </location>
</feature>
<accession>A0A166BT68</accession>
<dbReference type="CDD" id="cd03130">
    <property type="entry name" value="GATase1_CobB"/>
    <property type="match status" value="1"/>
</dbReference>
<evidence type="ECO:0000259" key="10">
    <source>
        <dbReference type="Pfam" id="PF07685"/>
    </source>
</evidence>
<comment type="miscellaneous">
    <text evidence="8">The a and c carboxylates of cobyrinate and Ni-sirohydrochlorin are activated for nucleophilic attack via formation of a phosphorylated intermediate by ATP. CbiA catalyzes first the amidation of the c-carboxylate, and then that of the a-carboxylate.</text>
</comment>
<dbReference type="SUPFAM" id="SSF52540">
    <property type="entry name" value="P-loop containing nucleoside triphosphate hydrolases"/>
    <property type="match status" value="1"/>
</dbReference>
<name>A0A166BT68_METOA</name>
<dbReference type="InterPro" id="IPR004484">
    <property type="entry name" value="CbiA/CobB_synth"/>
</dbReference>
<dbReference type="NCBIfam" id="NF033195">
    <property type="entry name" value="F430_CfbB"/>
    <property type="match status" value="1"/>
</dbReference>
<dbReference type="OrthoDB" id="8896at2157"/>
<dbReference type="GO" id="GO:0009236">
    <property type="term" value="P:cobalamin biosynthetic process"/>
    <property type="evidence" value="ECO:0007669"/>
    <property type="project" value="UniProtKB-UniRule"/>
</dbReference>
<evidence type="ECO:0000256" key="6">
    <source>
        <dbReference type="ARBA" id="ARBA00022842"/>
    </source>
</evidence>
<dbReference type="Pfam" id="PF07685">
    <property type="entry name" value="GATase_3"/>
    <property type="match status" value="1"/>
</dbReference>
<dbReference type="EC" id="6.3.5.11" evidence="8"/>
<dbReference type="Pfam" id="PF01656">
    <property type="entry name" value="CbiA"/>
    <property type="match status" value="1"/>
</dbReference>
<comment type="pathway">
    <text evidence="8">Cofactor biosynthesis; adenosylcobalamin biosynthesis; cob(II)yrinate a,c-diamide from sirohydrochlorin (anaerobic route): step 10/10.</text>
</comment>
<organism evidence="11 12">
    <name type="scientific">Methanobrevibacter oralis</name>
    <dbReference type="NCBI Taxonomy" id="66851"/>
    <lineage>
        <taxon>Archaea</taxon>
        <taxon>Methanobacteriati</taxon>
        <taxon>Methanobacteriota</taxon>
        <taxon>Methanomada group</taxon>
        <taxon>Methanobacteria</taxon>
        <taxon>Methanobacteriales</taxon>
        <taxon>Methanobacteriaceae</taxon>
        <taxon>Methanobrevibacter</taxon>
    </lineage>
</organism>
<reference evidence="12" key="1">
    <citation type="journal article" date="2016" name="Genome Announc.">
        <title>Draft Genome Sequences of Methanobrevibacter curvatus DSM11111, Methanobrevibacter cuticularis DSM11139, Methanobrevibacter filiformis DSM11501, and Methanobrevibacter oralis DSM7256.</title>
        <authorList>
            <person name="Poehlein A."/>
            <person name="Seedorf H."/>
        </authorList>
    </citation>
    <scope>NUCLEOTIDE SEQUENCE [LARGE SCALE GENOMIC DNA]</scope>
    <source>
        <strain evidence="12">DSM 7256 / JCM 30027 / ZR</strain>
    </source>
</reference>
<dbReference type="GO" id="GO:0005524">
    <property type="term" value="F:ATP binding"/>
    <property type="evidence" value="ECO:0007669"/>
    <property type="project" value="UniProtKB-UniRule"/>
</dbReference>
<dbReference type="Proteomes" id="UP000077428">
    <property type="component" value="Unassembled WGS sequence"/>
</dbReference>
<dbReference type="PROSITE" id="PS51274">
    <property type="entry name" value="GATASE_COBBQ"/>
    <property type="match status" value="1"/>
</dbReference>
<gene>
    <name evidence="11" type="primary">cobB_1</name>
    <name evidence="8" type="synonym">cbiA</name>
    <name evidence="8" type="synonym">cfbB</name>
    <name evidence="11" type="ORF">MBORA_03640</name>
</gene>
<evidence type="ECO:0000313" key="11">
    <source>
        <dbReference type="EMBL" id="KZX13788.1"/>
    </source>
</evidence>
<dbReference type="InterPro" id="IPR029062">
    <property type="entry name" value="Class_I_gatase-like"/>
</dbReference>
<dbReference type="PANTHER" id="PTHR43873">
    <property type="entry name" value="COBYRINATE A,C-DIAMIDE SYNTHASE"/>
    <property type="match status" value="1"/>
</dbReference>
<dbReference type="InterPro" id="IPR011698">
    <property type="entry name" value="GATase_3"/>
</dbReference>
<dbReference type="PATRIC" id="fig|66851.6.peg.419"/>
<keyword evidence="8" id="KW-0484">Methanogenesis</keyword>
<dbReference type="NCBIfam" id="TIGR00379">
    <property type="entry name" value="cobB"/>
    <property type="match status" value="1"/>
</dbReference>
<keyword evidence="6 8" id="KW-0460">Magnesium</keyword>
<comment type="cofactor">
    <cofactor evidence="1 8">
        <name>Mg(2+)</name>
        <dbReference type="ChEBI" id="CHEBI:18420"/>
    </cofactor>
</comment>
<dbReference type="STRING" id="66851.MBORA_03640"/>
<dbReference type="UniPathway" id="UPA00148">
    <property type="reaction ID" value="UER00231"/>
</dbReference>
<dbReference type="InterPro" id="IPR027417">
    <property type="entry name" value="P-loop_NTPase"/>
</dbReference>
<dbReference type="PANTHER" id="PTHR43873:SF1">
    <property type="entry name" value="COBYRINATE A,C-DIAMIDE SYNTHASE"/>
    <property type="match status" value="1"/>
</dbReference>
<dbReference type="GO" id="GO:0042242">
    <property type="term" value="F:cobyrinic acid a,c-diamide synthase activity"/>
    <property type="evidence" value="ECO:0007669"/>
    <property type="project" value="UniProtKB-UniRule"/>
</dbReference>
<comment type="caution">
    <text evidence="11">The sequence shown here is derived from an EMBL/GenBank/DDBJ whole genome shotgun (WGS) entry which is preliminary data.</text>
</comment>
<dbReference type="AlphaFoldDB" id="A0A166BT68"/>
<protein>
    <recommendedName>
        <fullName evidence="8">Cobyrinate a,c-diamide synthase</fullName>
        <ecNumber evidence="8">6.3.5.11</ecNumber>
    </recommendedName>
    <alternativeName>
        <fullName evidence="8">Cobyrinic acid a,c-diamide synthetase</fullName>
    </alternativeName>
    <alternativeName>
        <fullName evidence="8">Ni-sirohydrochlorin a,c-diamide synthase</fullName>
        <ecNumber evidence="8">6.3.5.12</ecNumber>
    </alternativeName>
    <alternativeName>
        <fullName evidence="8">Ni-sirohydrochlorin a,c-diamide synthetase</fullName>
    </alternativeName>
</protein>
<evidence type="ECO:0000256" key="5">
    <source>
        <dbReference type="ARBA" id="ARBA00022840"/>
    </source>
</evidence>
<dbReference type="NCBIfam" id="NF002204">
    <property type="entry name" value="PRK01077.1"/>
    <property type="match status" value="1"/>
</dbReference>